<feature type="transmembrane region" description="Helical" evidence="5">
    <location>
        <begin position="197"/>
        <end position="221"/>
    </location>
</feature>
<feature type="transmembrane region" description="Helical" evidence="5">
    <location>
        <begin position="36"/>
        <end position="57"/>
    </location>
</feature>
<dbReference type="EC" id="7.1.1.-" evidence="5"/>
<evidence type="ECO:0000313" key="8">
    <source>
        <dbReference type="EMBL" id="GAJ28479.1"/>
    </source>
</evidence>
<keyword evidence="3 5" id="KW-1133">Transmembrane helix</keyword>
<dbReference type="Pfam" id="PF00361">
    <property type="entry name" value="Proton_antipo_M"/>
    <property type="match status" value="1"/>
</dbReference>
<dbReference type="HAMAP" id="MF_00445">
    <property type="entry name" value="NDH1_NuoN_1"/>
    <property type="match status" value="1"/>
</dbReference>
<dbReference type="InterPro" id="IPR001750">
    <property type="entry name" value="ND/Mrp_TM"/>
</dbReference>
<keyword evidence="2 5" id="KW-0812">Transmembrane</keyword>
<feature type="domain" description="NADH:quinone oxidoreductase/Mrp antiporter transmembrane" evidence="7">
    <location>
        <begin position="124"/>
        <end position="408"/>
    </location>
</feature>
<protein>
    <recommendedName>
        <fullName evidence="5">NADH-quinone oxidoreductase subunit N</fullName>
        <ecNumber evidence="5">7.1.1.-</ecNumber>
    </recommendedName>
    <alternativeName>
        <fullName evidence="5">NADH dehydrogenase I subunit N</fullName>
    </alternativeName>
    <alternativeName>
        <fullName evidence="5">NDH-1 subunit N</fullName>
    </alternativeName>
</protein>
<accession>A0A023D318</accession>
<dbReference type="InterPro" id="IPR010096">
    <property type="entry name" value="NADH-Q_OxRdtase_suN/2"/>
</dbReference>
<keyword evidence="5" id="KW-0520">NAD</keyword>
<feature type="transmembrane region" description="Helical" evidence="5">
    <location>
        <begin position="397"/>
        <end position="422"/>
    </location>
</feature>
<dbReference type="AlphaFoldDB" id="A0A023D318"/>
<dbReference type="GO" id="GO:0005886">
    <property type="term" value="C:plasma membrane"/>
    <property type="evidence" value="ECO:0007669"/>
    <property type="project" value="UniProtKB-SubCell"/>
</dbReference>
<feature type="transmembrane region" description="Helical" evidence="5">
    <location>
        <begin position="442"/>
        <end position="461"/>
    </location>
</feature>
<feature type="transmembrane region" description="Helical" evidence="5">
    <location>
        <begin position="233"/>
        <end position="253"/>
    </location>
</feature>
<evidence type="ECO:0000256" key="5">
    <source>
        <dbReference type="HAMAP-Rule" id="MF_00445"/>
    </source>
</evidence>
<feature type="transmembrane region" description="Helical" evidence="5">
    <location>
        <begin position="69"/>
        <end position="89"/>
    </location>
</feature>
<dbReference type="RefSeq" id="WP_042057132.1">
    <property type="nucleotide sequence ID" value="NZ_BAND01000027.1"/>
</dbReference>
<dbReference type="GO" id="GO:0012505">
    <property type="term" value="C:endomembrane system"/>
    <property type="evidence" value="ECO:0007669"/>
    <property type="project" value="UniProtKB-SubCell"/>
</dbReference>
<comment type="function">
    <text evidence="5">NDH-1 shuttles electrons from NADH, via FMN and iron-sulfur (Fe-S) centers, to quinones in the respiratory chain. The immediate electron acceptor for the enzyme in this species is believed to be ubiquinone. Couples the redox reaction to proton translocation (for every two electrons transferred, four hydrogen ions are translocated across the cytoplasmic membrane), and thus conserves the redox energy in a proton gradient.</text>
</comment>
<evidence type="ECO:0000259" key="7">
    <source>
        <dbReference type="Pfam" id="PF00361"/>
    </source>
</evidence>
<keyword evidence="5" id="KW-1278">Translocase</keyword>
<evidence type="ECO:0000256" key="1">
    <source>
        <dbReference type="ARBA" id="ARBA00004127"/>
    </source>
</evidence>
<feature type="transmembrane region" description="Helical" evidence="5">
    <location>
        <begin position="292"/>
        <end position="310"/>
    </location>
</feature>
<dbReference type="GO" id="GO:0008137">
    <property type="term" value="F:NADH dehydrogenase (ubiquinone) activity"/>
    <property type="evidence" value="ECO:0007669"/>
    <property type="project" value="InterPro"/>
</dbReference>
<dbReference type="GO" id="GO:0042773">
    <property type="term" value="P:ATP synthesis coupled electron transport"/>
    <property type="evidence" value="ECO:0007669"/>
    <property type="project" value="InterPro"/>
</dbReference>
<feature type="transmembrane region" description="Helical" evidence="5">
    <location>
        <begin position="126"/>
        <end position="145"/>
    </location>
</feature>
<feature type="transmembrane region" description="Helical" evidence="5">
    <location>
        <begin position="101"/>
        <end position="120"/>
    </location>
</feature>
<organism evidence="8 9">
    <name type="scientific">Acidomonas methanolica NBRC 104435</name>
    <dbReference type="NCBI Taxonomy" id="1231351"/>
    <lineage>
        <taxon>Bacteria</taxon>
        <taxon>Pseudomonadati</taxon>
        <taxon>Pseudomonadota</taxon>
        <taxon>Alphaproteobacteria</taxon>
        <taxon>Acetobacterales</taxon>
        <taxon>Acetobacteraceae</taxon>
        <taxon>Acidomonas</taxon>
    </lineage>
</organism>
<comment type="caution">
    <text evidence="8">The sequence shown here is derived from an EMBL/GenBank/DDBJ whole genome shotgun (WGS) entry which is preliminary data.</text>
</comment>
<dbReference type="EMBL" id="BAND01000027">
    <property type="protein sequence ID" value="GAJ28479.1"/>
    <property type="molecule type" value="Genomic_DNA"/>
</dbReference>
<proteinExistence type="inferred from homology"/>
<comment type="subunit">
    <text evidence="5">NDH-1 is composed of 14 different subunits. Subunits NuoA, H, J, K, L, M, N constitute the membrane sector of the complex.</text>
</comment>
<keyword evidence="5" id="KW-0813">Transport</keyword>
<evidence type="ECO:0000313" key="9">
    <source>
        <dbReference type="Proteomes" id="UP000019760"/>
    </source>
</evidence>
<keyword evidence="4 5" id="KW-0472">Membrane</keyword>
<evidence type="ECO:0000256" key="2">
    <source>
        <dbReference type="ARBA" id="ARBA00022692"/>
    </source>
</evidence>
<dbReference type="GO" id="GO:0048038">
    <property type="term" value="F:quinone binding"/>
    <property type="evidence" value="ECO:0007669"/>
    <property type="project" value="UniProtKB-KW"/>
</dbReference>
<sequence>MDSFSFLPNAVLVLCAGSLVQMAAIAIRRNVAQDAVLGLVVLLASLAVILAPTALVLTGTLPLFAPDAWASYTAALVILSAIAIHIMSWRNSVLSDTSVGSEYYLLLTLATLGGVVMSSAIHDVSFFIGLEILSLAMFGLIAFRNARIDAGEAAMKYLVLSGLSSAMLLMGFALTFAETGSLRFLAPVATNAPEPLLASMGVILVLTGMFFKLSAVPFHLWLADVLEGTSIPVAALVAVLSKIGLFAAMVRYFSSINLYVSGPQVDEIVAVAVLSMIGGNLLAVAQTNIKRMLAGSSIAHIGYLLVAFLSPGPFSFASAAFYLAAYAIATLGIFAIIAGVMPQGSYISDWYGMFRRKPVAAFAMSVMLLSLAGIPPSVGFFAKFYIVAAGISAHRVILLLVLIAGSTISLFYYLRLILVMILPRPSDSEAHRQMPPITTPWVGNRALIALLAVATILLGVFPSRLVQSGRQLLDVPPPPGPSASP</sequence>
<evidence type="ECO:0000256" key="6">
    <source>
        <dbReference type="RuleBase" id="RU000320"/>
    </source>
</evidence>
<dbReference type="GO" id="GO:0050136">
    <property type="term" value="F:NADH dehydrogenase (quinone) (non-electrogenic) activity"/>
    <property type="evidence" value="ECO:0007669"/>
    <property type="project" value="UniProtKB-UniRule"/>
</dbReference>
<dbReference type="Proteomes" id="UP000019760">
    <property type="component" value="Unassembled WGS sequence"/>
</dbReference>
<reference evidence="9" key="1">
    <citation type="journal article" date="2014" name="FEMS Microbiol. Lett.">
        <title>Draft Genomic DNA Sequence of the Facultatively Methylotrophic Bacterium Acidomonas methanolica type strain MB58.</title>
        <authorList>
            <person name="Higashiura N."/>
            <person name="Hadano H."/>
            <person name="Hirakawa H."/>
            <person name="Matsutani M."/>
            <person name="Takabe S."/>
            <person name="Matsushita K."/>
            <person name="Azuma Y."/>
        </authorList>
    </citation>
    <scope>NUCLEOTIDE SEQUENCE [LARGE SCALE GENOMIC DNA]</scope>
    <source>
        <strain evidence="9">MB58</strain>
    </source>
</reference>
<reference evidence="8 9" key="2">
    <citation type="journal article" date="2014" name="FEMS Microbiol. Lett.">
        <title>Draft genomic DNA sequence of the facultatively methylotrophic bacterium Acidomonas methanolica type strain MB58.</title>
        <authorList>
            <person name="Higashiura N."/>
            <person name="Hadano H."/>
            <person name="Hirakawa H."/>
            <person name="Matsutani M."/>
            <person name="Takabe S."/>
            <person name="Matsushita K."/>
            <person name="Azuma Y."/>
        </authorList>
    </citation>
    <scope>NUCLEOTIDE SEQUENCE [LARGE SCALE GENOMIC DNA]</scope>
    <source>
        <strain evidence="8 9">MB58</strain>
    </source>
</reference>
<keyword evidence="9" id="KW-1185">Reference proteome</keyword>
<feature type="transmembrane region" description="Helical" evidence="5">
    <location>
        <begin position="6"/>
        <end position="27"/>
    </location>
</feature>
<feature type="transmembrane region" description="Helical" evidence="5">
    <location>
        <begin position="268"/>
        <end position="285"/>
    </location>
</feature>
<gene>
    <name evidence="5" type="primary">nuoN</name>
    <name evidence="8" type="ORF">Amme_027_030</name>
</gene>
<name>A0A023D318_ACIMT</name>
<feature type="transmembrane region" description="Helical" evidence="5">
    <location>
        <begin position="157"/>
        <end position="177"/>
    </location>
</feature>
<comment type="subcellular location">
    <subcellularLocation>
        <location evidence="5">Cell membrane</location>
        <topology evidence="5">Multi-pass membrane protein</topology>
    </subcellularLocation>
    <subcellularLocation>
        <location evidence="1">Endomembrane system</location>
        <topology evidence="1">Multi-pass membrane protein</topology>
    </subcellularLocation>
    <subcellularLocation>
        <location evidence="6">Membrane</location>
        <topology evidence="6">Multi-pass membrane protein</topology>
    </subcellularLocation>
</comment>
<evidence type="ECO:0000256" key="3">
    <source>
        <dbReference type="ARBA" id="ARBA00022989"/>
    </source>
</evidence>
<feature type="transmembrane region" description="Helical" evidence="5">
    <location>
        <begin position="359"/>
        <end position="385"/>
    </location>
</feature>
<keyword evidence="5" id="KW-0874">Quinone</keyword>
<keyword evidence="5" id="KW-0830">Ubiquinone</keyword>
<keyword evidence="5" id="KW-1003">Cell membrane</keyword>
<evidence type="ECO:0000256" key="4">
    <source>
        <dbReference type="ARBA" id="ARBA00023136"/>
    </source>
</evidence>
<dbReference type="PANTHER" id="PTHR22773">
    <property type="entry name" value="NADH DEHYDROGENASE"/>
    <property type="match status" value="1"/>
</dbReference>
<comment type="similarity">
    <text evidence="5">Belongs to the complex I subunit 2 family.</text>
</comment>
<comment type="catalytic activity">
    <reaction evidence="5">
        <text>a quinone + NADH + 5 H(+)(in) = a quinol + NAD(+) + 4 H(+)(out)</text>
        <dbReference type="Rhea" id="RHEA:57888"/>
        <dbReference type="ChEBI" id="CHEBI:15378"/>
        <dbReference type="ChEBI" id="CHEBI:24646"/>
        <dbReference type="ChEBI" id="CHEBI:57540"/>
        <dbReference type="ChEBI" id="CHEBI:57945"/>
        <dbReference type="ChEBI" id="CHEBI:132124"/>
    </reaction>
</comment>
<feature type="transmembrane region" description="Helical" evidence="5">
    <location>
        <begin position="316"/>
        <end position="338"/>
    </location>
</feature>